<feature type="compositionally biased region" description="Polar residues" evidence="4">
    <location>
        <begin position="618"/>
        <end position="629"/>
    </location>
</feature>
<dbReference type="InterPro" id="IPR018247">
    <property type="entry name" value="EF_Hand_1_Ca_BS"/>
</dbReference>
<reference evidence="8" key="1">
    <citation type="submission" date="2025-08" db="UniProtKB">
        <authorList>
            <consortium name="RefSeq"/>
        </authorList>
    </citation>
    <scope>IDENTIFICATION</scope>
    <source>
        <strain evidence="8">Mau12</strain>
        <tissue evidence="8">Whole Body</tissue>
    </source>
</reference>
<dbReference type="GeneID" id="117147925"/>
<feature type="compositionally biased region" description="Basic residues" evidence="4">
    <location>
        <begin position="296"/>
        <end position="307"/>
    </location>
</feature>
<feature type="region of interest" description="Disordered" evidence="4">
    <location>
        <begin position="612"/>
        <end position="644"/>
    </location>
</feature>
<evidence type="ECO:0000313" key="7">
    <source>
        <dbReference type="Proteomes" id="UP000515162"/>
    </source>
</evidence>
<evidence type="ECO:0000256" key="2">
    <source>
        <dbReference type="ARBA" id="ARBA00083313"/>
    </source>
</evidence>
<evidence type="ECO:0000259" key="5">
    <source>
        <dbReference type="PROSITE" id="PS50009"/>
    </source>
</evidence>
<dbReference type="SUPFAM" id="SSF48366">
    <property type="entry name" value="Ras GEF"/>
    <property type="match status" value="1"/>
</dbReference>
<dbReference type="PANTHER" id="PTHR23113">
    <property type="entry name" value="GUANINE NUCLEOTIDE EXCHANGE FACTOR"/>
    <property type="match status" value="1"/>
</dbReference>
<feature type="compositionally biased region" description="Gly residues" evidence="4">
    <location>
        <begin position="223"/>
        <end position="245"/>
    </location>
</feature>
<evidence type="ECO:0000256" key="3">
    <source>
        <dbReference type="PROSITE-ProRule" id="PRU00168"/>
    </source>
</evidence>
<evidence type="ECO:0000256" key="4">
    <source>
        <dbReference type="SAM" id="MobiDB-lite"/>
    </source>
</evidence>
<organism evidence="7 8">
    <name type="scientific">Drosophila mauritiana</name>
    <name type="common">Fruit fly</name>
    <dbReference type="NCBI Taxonomy" id="7226"/>
    <lineage>
        <taxon>Eukaryota</taxon>
        <taxon>Metazoa</taxon>
        <taxon>Ecdysozoa</taxon>
        <taxon>Arthropoda</taxon>
        <taxon>Hexapoda</taxon>
        <taxon>Insecta</taxon>
        <taxon>Pterygota</taxon>
        <taxon>Neoptera</taxon>
        <taxon>Endopterygota</taxon>
        <taxon>Diptera</taxon>
        <taxon>Brachycera</taxon>
        <taxon>Muscomorpha</taxon>
        <taxon>Ephydroidea</taxon>
        <taxon>Drosophilidae</taxon>
        <taxon>Drosophila</taxon>
        <taxon>Sophophora</taxon>
    </lineage>
</organism>
<feature type="region of interest" description="Disordered" evidence="4">
    <location>
        <begin position="511"/>
        <end position="578"/>
    </location>
</feature>
<dbReference type="PROSITE" id="PS00720">
    <property type="entry name" value="RASGEF"/>
    <property type="match status" value="1"/>
</dbReference>
<dbReference type="FunFam" id="1.10.840.10:FF:000009">
    <property type="entry name" value="rap guanine nucleotide exchange factor 1"/>
    <property type="match status" value="1"/>
</dbReference>
<keyword evidence="1 3" id="KW-0344">Guanine-nucleotide releasing factor</keyword>
<dbReference type="PROSITE" id="PS00018">
    <property type="entry name" value="EF_HAND_1"/>
    <property type="match status" value="1"/>
</dbReference>
<feature type="compositionally biased region" description="Basic residues" evidence="4">
    <location>
        <begin position="57"/>
        <end position="70"/>
    </location>
</feature>
<dbReference type="Gene3D" id="1.10.840.10">
    <property type="entry name" value="Ras guanine-nucleotide exchange factors catalytic domain"/>
    <property type="match status" value="1"/>
</dbReference>
<feature type="region of interest" description="Disordered" evidence="4">
    <location>
        <begin position="196"/>
        <end position="269"/>
    </location>
</feature>
<feature type="domain" description="N-terminal Ras-GEF" evidence="6">
    <location>
        <begin position="1198"/>
        <end position="1320"/>
    </location>
</feature>
<evidence type="ECO:0000259" key="6">
    <source>
        <dbReference type="PROSITE" id="PS50212"/>
    </source>
</evidence>
<feature type="compositionally biased region" description="Polar residues" evidence="4">
    <location>
        <begin position="71"/>
        <end position="80"/>
    </location>
</feature>
<dbReference type="GO" id="GO:0005886">
    <property type="term" value="C:plasma membrane"/>
    <property type="evidence" value="ECO:0007669"/>
    <property type="project" value="TreeGrafter"/>
</dbReference>
<feature type="compositionally biased region" description="Polar residues" evidence="4">
    <location>
        <begin position="285"/>
        <end position="295"/>
    </location>
</feature>
<feature type="region of interest" description="Disordered" evidence="4">
    <location>
        <begin position="1041"/>
        <end position="1066"/>
    </location>
</feature>
<feature type="compositionally biased region" description="Polar residues" evidence="4">
    <location>
        <begin position="738"/>
        <end position="750"/>
    </location>
</feature>
<dbReference type="InterPro" id="IPR019804">
    <property type="entry name" value="Ras_G-nucl-exch_fac_CS"/>
</dbReference>
<dbReference type="CDD" id="cd00155">
    <property type="entry name" value="RasGEF"/>
    <property type="match status" value="1"/>
</dbReference>
<sequence length="1592" mass="174076">MPQFDESFLSDCALADRWHFYSYTVKQLPPHPSPKPKPNRNRNPYPSSASHDDHQQQLHHHHHNHHRLWKTQRQSWSPRDTNNNHSLTSSNCNCNSSNTCNSISATGNTLHSIKFHRRRKYKKLARLALSTPAIPLQMDVDVTVDREFDMEMDTPVPLKNAVCHGSISSPSTPGTCSSGIGVGGGGCSSSSNNSINSGSYSTACTPPPPTHHHHSQHQQLQGTPGGSSRVGGAGTGAAGAGGGSGVPPAPPSAGSSGHKNSLKGTKLARRARSFKDDLIEKISLMRTTNNTLGRSHSPHSPRTKHGSKAPPTTEEVLRSTQTLETHVKDISNALKHFRDVILKKKLEVLPGNGTVILETIASMYSVIQTYTLNENSAIMSSATQQVYQSLGKLIKLCDEVMLSEDSGECASLSNENVREVIDLLEDAVRNLVTLAQGKLKEQDQCAFRYSGSGLGGIGAAAEIMGAVTASPGVSVPGTGVMRVSAAESAAQRTSLPDIALTPKERDILEQHNVNPMRGSHSTESILRDTSPPPKPPLPNRASNPPPLPPKRRSQPGASAGAVGVGCSSSTSTSNQASPLPYAQSHNISLNSDLDCSSNISLLNYGVDRLSVRSRSPDENSQCSFDSALNHSREEEDHQQQQQHLRSFPKLAAMMDEDMDKMVSYSEYCRKASPLPSLCSTRVVAPPINESRTESTGYAGAAIDDKTQTPLSTGGGVAGVAGGTGGAAEGAAAAASGGRETNSNRLSNESGFVSMREFRTCTQTTDYSVQSSTKSSSSNSEIAFSISESTAVGSSSEYQQISQSVSHSQRHISSSSSSCTTTTTSSSTTTGYGSSELEQQQQTTTTTPADLAPALPPKSIQRSSLTRHESPGVGDELDEAQSSSGWASHRSSQSEVAELRQLSPLHHLNHHPHTASAGQLQQWHSKHHSLIEGPRLQLAGSGSCRAFDQRHLDQEPPPLPMKKKHILAYMEICSASTRSIEQHRHTMHACNISRNISHSQTMNIMPMSKELSPELEMPPALPPKNYKQRKATSMVASPTLQPIIVTTPPPSPKPTLGENGSTGRPDSRMATVCEELNDAVASEDAMPEPRSPVLDSNENVSAVDDGQTFYFHSHQLPVADLEMSEDTSSADNQPSTTPQVLEEQEEPTAESRPLVAVHESVKPENADEDEEAERADMLINMLEEVNITRYLILKKREEDGPEVKGGYIDALIVHASRVQKVADNAFCEAFITTFRTFIQPIDVIEKLTHRYTYFFCQVQDNKQKAAKETFALLVRVVNDLTSTDLTSQLLSLLVEFVYQLVCSGQLYLAKLLRNKFVEKVTLYKEPKLGGAGCVGGAGIASSGGSSGAASGGNQPSLLDLKSLEIAEQMTLLDAELFTKIEIPEVLLFAKDQCEEKSPNLNKFTEHFNKMSYWARSKILRLQDAKEREKHVNKFIKIMKHLRKMNNYNSYLALLSALDSGPIRRLEWQKGITEEVRAFCALIDSSSSFRAYRQALAETNPPCIPYIGLILQDLTFVHVGNQDYLSKGVINFSKRWQQYNIIDNMKRFKKCAYPFRRNERIIRFFDNFKDFMGEEEMWQISEKIKPRGRRPVNY</sequence>
<feature type="compositionally biased region" description="Pro residues" evidence="4">
    <location>
        <begin position="530"/>
        <end position="548"/>
    </location>
</feature>
<dbReference type="RefSeq" id="XP_033170938.1">
    <property type="nucleotide sequence ID" value="XM_033315047.1"/>
</dbReference>
<accession>A0A6P8KPE2</accession>
<feature type="compositionally biased region" description="Low complexity" evidence="4">
    <location>
        <begin position="801"/>
        <end position="846"/>
    </location>
</feature>
<evidence type="ECO:0000313" key="8">
    <source>
        <dbReference type="RefSeq" id="XP_033170938.1"/>
    </source>
</evidence>
<feature type="compositionally biased region" description="Low complexity" evidence="4">
    <location>
        <begin position="554"/>
        <end position="578"/>
    </location>
</feature>
<dbReference type="CDD" id="cd06224">
    <property type="entry name" value="REM"/>
    <property type="match status" value="1"/>
</dbReference>
<dbReference type="Pfam" id="PF00617">
    <property type="entry name" value="RasGEF"/>
    <property type="match status" value="1"/>
</dbReference>
<dbReference type="InterPro" id="IPR001895">
    <property type="entry name" value="RASGEF_cat_dom"/>
</dbReference>
<evidence type="ECO:0000256" key="1">
    <source>
        <dbReference type="ARBA" id="ARBA00022658"/>
    </source>
</evidence>
<feature type="region of interest" description="Disordered" evidence="4">
    <location>
        <begin position="1121"/>
        <end position="1171"/>
    </location>
</feature>
<dbReference type="CTD" id="31618"/>
<feature type="compositionally biased region" description="Low complexity" evidence="4">
    <location>
        <begin position="728"/>
        <end position="737"/>
    </location>
</feature>
<feature type="region of interest" description="Disordered" evidence="4">
    <location>
        <begin position="27"/>
        <end position="83"/>
    </location>
</feature>
<dbReference type="GO" id="GO:0007265">
    <property type="term" value="P:Ras protein signal transduction"/>
    <property type="evidence" value="ECO:0007669"/>
    <property type="project" value="TreeGrafter"/>
</dbReference>
<feature type="region of interest" description="Disordered" evidence="4">
    <location>
        <begin position="907"/>
        <end position="926"/>
    </location>
</feature>
<dbReference type="Proteomes" id="UP000515162">
    <property type="component" value="Chromosome X"/>
</dbReference>
<feature type="region of interest" description="Disordered" evidence="4">
    <location>
        <begin position="800"/>
        <end position="896"/>
    </location>
</feature>
<feature type="region of interest" description="Disordered" evidence="4">
    <location>
        <begin position="285"/>
        <end position="315"/>
    </location>
</feature>
<keyword evidence="7" id="KW-1185">Reference proteome</keyword>
<dbReference type="InterPro" id="IPR023578">
    <property type="entry name" value="Ras_GEF_dom_sf"/>
</dbReference>
<name>A0A6P8KPE2_DROMA</name>
<dbReference type="Gene3D" id="1.20.870.10">
    <property type="entry name" value="Son of sevenless (SoS) protein Chain: S domain 1"/>
    <property type="match status" value="1"/>
</dbReference>
<dbReference type="PROSITE" id="PS50212">
    <property type="entry name" value="RASGEF_NTER"/>
    <property type="match status" value="1"/>
</dbReference>
<dbReference type="InterPro" id="IPR008937">
    <property type="entry name" value="Ras-like_GEF"/>
</dbReference>
<gene>
    <name evidence="8" type="primary">LOC117147925</name>
</gene>
<dbReference type="InterPro" id="IPR000651">
    <property type="entry name" value="Ras-like_Gua-exchang_fac_N"/>
</dbReference>
<feature type="compositionally biased region" description="Polar residues" evidence="4">
    <location>
        <begin position="879"/>
        <end position="894"/>
    </location>
</feature>
<protein>
    <recommendedName>
        <fullName evidence="2">CRK SH3-binding GNRP</fullName>
    </recommendedName>
</protein>
<dbReference type="SMART" id="SM00229">
    <property type="entry name" value="RasGEFN"/>
    <property type="match status" value="1"/>
</dbReference>
<dbReference type="PROSITE" id="PS50009">
    <property type="entry name" value="RASGEF_CAT"/>
    <property type="match status" value="1"/>
</dbReference>
<feature type="domain" description="Ras-GEF" evidence="5">
    <location>
        <begin position="1360"/>
        <end position="1585"/>
    </location>
</feature>
<dbReference type="PANTHER" id="PTHR23113:SF224">
    <property type="entry name" value="RAP GUANINE NUCLEOTIDE EXCHANGE FACTOR 1"/>
    <property type="match status" value="1"/>
</dbReference>
<dbReference type="InterPro" id="IPR036964">
    <property type="entry name" value="RASGEF_cat_dom_sf"/>
</dbReference>
<dbReference type="Pfam" id="PF00618">
    <property type="entry name" value="RasGEF_N"/>
    <property type="match status" value="1"/>
</dbReference>
<feature type="region of interest" description="Disordered" evidence="4">
    <location>
        <begin position="724"/>
        <end position="750"/>
    </location>
</feature>
<dbReference type="GO" id="GO:0005085">
    <property type="term" value="F:guanyl-nucleotide exchange factor activity"/>
    <property type="evidence" value="ECO:0007669"/>
    <property type="project" value="UniProtKB-KW"/>
</dbReference>
<dbReference type="SMART" id="SM00147">
    <property type="entry name" value="RasGEF"/>
    <property type="match status" value="1"/>
</dbReference>
<feature type="compositionally biased region" description="Polar residues" evidence="4">
    <location>
        <begin position="1125"/>
        <end position="1138"/>
    </location>
</feature>
<proteinExistence type="predicted"/>